<keyword evidence="3" id="KW-1185">Reference proteome</keyword>
<proteinExistence type="predicted"/>
<accession>A0ABY0HGM2</accession>
<sequence length="316" mass="35379">MGTNRLKQSRNHEPWKNAAGAADSSSARARREHNRQAQHAFRIRKQAKRIEKDRRIQNLEAEVEQIGSAFRDLVDAILQSEYARLDENLLWELRATARQVVILANDEAEGSLNTTDMGGLPSKVQFGRTNGGFSNRVIQATLRYGYTILLGRFGVLILPKIAGTDFKNPVAEDAIKNLSARESHKTLNPSTDPNRRTEIILNANEIEDYIMSRIVGYVDEDVMEQMTGNDSGPGPERQAKSLPSRDFIDCDVFFPVERLQTRKASVSSSSQRQRIIQIFQSRLLENIVYVSVCIAGGLGLRTDVLERAIALSAIDP</sequence>
<dbReference type="Proteomes" id="UP000294003">
    <property type="component" value="Unassembled WGS sequence"/>
</dbReference>
<comment type="caution">
    <text evidence="2">The sequence shown here is derived from an EMBL/GenBank/DDBJ whole genome shotgun (WGS) entry which is preliminary data.</text>
</comment>
<feature type="compositionally biased region" description="Low complexity" evidence="1">
    <location>
        <begin position="18"/>
        <end position="27"/>
    </location>
</feature>
<organism evidence="2 3">
    <name type="scientific">Monosporascus cannonballus</name>
    <dbReference type="NCBI Taxonomy" id="155416"/>
    <lineage>
        <taxon>Eukaryota</taxon>
        <taxon>Fungi</taxon>
        <taxon>Dikarya</taxon>
        <taxon>Ascomycota</taxon>
        <taxon>Pezizomycotina</taxon>
        <taxon>Sordariomycetes</taxon>
        <taxon>Xylariomycetidae</taxon>
        <taxon>Xylariales</taxon>
        <taxon>Xylariales incertae sedis</taxon>
        <taxon>Monosporascus</taxon>
    </lineage>
</organism>
<evidence type="ECO:0000313" key="3">
    <source>
        <dbReference type="Proteomes" id="UP000294003"/>
    </source>
</evidence>
<protein>
    <recommendedName>
        <fullName evidence="4">BZIP domain-containing protein</fullName>
    </recommendedName>
</protein>
<evidence type="ECO:0000256" key="1">
    <source>
        <dbReference type="SAM" id="MobiDB-lite"/>
    </source>
</evidence>
<evidence type="ECO:0008006" key="4">
    <source>
        <dbReference type="Google" id="ProtNLM"/>
    </source>
</evidence>
<evidence type="ECO:0000313" key="2">
    <source>
        <dbReference type="EMBL" id="RYO93001.1"/>
    </source>
</evidence>
<reference evidence="2 3" key="1">
    <citation type="submission" date="2018-06" db="EMBL/GenBank/DDBJ databases">
        <title>Complete Genomes of Monosporascus.</title>
        <authorList>
            <person name="Robinson A.J."/>
            <person name="Natvig D.O."/>
        </authorList>
    </citation>
    <scope>NUCLEOTIDE SEQUENCE [LARGE SCALE GENOMIC DNA]</scope>
    <source>
        <strain evidence="2 3">CBS 609.92</strain>
    </source>
</reference>
<dbReference type="EMBL" id="QJNS01000022">
    <property type="protein sequence ID" value="RYO93001.1"/>
    <property type="molecule type" value="Genomic_DNA"/>
</dbReference>
<feature type="region of interest" description="Disordered" evidence="1">
    <location>
        <begin position="1"/>
        <end position="40"/>
    </location>
</feature>
<name>A0ABY0HGM2_9PEZI</name>
<gene>
    <name evidence="2" type="ORF">DL762_001363</name>
</gene>